<feature type="region of interest" description="Disordered" evidence="1">
    <location>
        <begin position="62"/>
        <end position="134"/>
    </location>
</feature>
<evidence type="ECO:0000256" key="1">
    <source>
        <dbReference type="SAM" id="MobiDB-lite"/>
    </source>
</evidence>
<evidence type="ECO:0000313" key="3">
    <source>
        <dbReference type="Proteomes" id="UP000823388"/>
    </source>
</evidence>
<reference evidence="2" key="1">
    <citation type="submission" date="2020-05" db="EMBL/GenBank/DDBJ databases">
        <title>WGS assembly of Panicum virgatum.</title>
        <authorList>
            <person name="Lovell J.T."/>
            <person name="Jenkins J."/>
            <person name="Shu S."/>
            <person name="Juenger T.E."/>
            <person name="Schmutz J."/>
        </authorList>
    </citation>
    <scope>NUCLEOTIDE SEQUENCE</scope>
    <source>
        <strain evidence="2">AP13</strain>
    </source>
</reference>
<sequence length="149" mass="15589">MRRGNKLVMLPGEPRVGSGEPPIHRSLQRTKAAPEPLLPSLEIATSRLEERVIPLIPLLGAATHRLPPGNRSRRSRDAVHERSVGEVGRGGEPAAANGSRLTNCSTTAANPRNRSAATATAAANRSLEKGKGNGNRLSGLGCALGLRVG</sequence>
<evidence type="ECO:0000313" key="2">
    <source>
        <dbReference type="EMBL" id="KAG2628720.1"/>
    </source>
</evidence>
<gene>
    <name evidence="2" type="ORF">PVAP13_3KG383000</name>
</gene>
<organism evidence="2 3">
    <name type="scientific">Panicum virgatum</name>
    <name type="common">Blackwell switchgrass</name>
    <dbReference type="NCBI Taxonomy" id="38727"/>
    <lineage>
        <taxon>Eukaryota</taxon>
        <taxon>Viridiplantae</taxon>
        <taxon>Streptophyta</taxon>
        <taxon>Embryophyta</taxon>
        <taxon>Tracheophyta</taxon>
        <taxon>Spermatophyta</taxon>
        <taxon>Magnoliopsida</taxon>
        <taxon>Liliopsida</taxon>
        <taxon>Poales</taxon>
        <taxon>Poaceae</taxon>
        <taxon>PACMAD clade</taxon>
        <taxon>Panicoideae</taxon>
        <taxon>Panicodae</taxon>
        <taxon>Paniceae</taxon>
        <taxon>Panicinae</taxon>
        <taxon>Panicum</taxon>
        <taxon>Panicum sect. Hiantes</taxon>
    </lineage>
</organism>
<accession>A0A8T0V0T3</accession>
<keyword evidence="3" id="KW-1185">Reference proteome</keyword>
<proteinExistence type="predicted"/>
<feature type="compositionally biased region" description="Basic and acidic residues" evidence="1">
    <location>
        <begin position="75"/>
        <end position="84"/>
    </location>
</feature>
<dbReference type="Proteomes" id="UP000823388">
    <property type="component" value="Chromosome 3K"/>
</dbReference>
<feature type="compositionally biased region" description="Low complexity" evidence="1">
    <location>
        <begin position="106"/>
        <end position="125"/>
    </location>
</feature>
<name>A0A8T0V0T3_PANVG</name>
<protein>
    <submittedName>
        <fullName evidence="2">Uncharacterized protein</fullName>
    </submittedName>
</protein>
<dbReference type="EMBL" id="CM029041">
    <property type="protein sequence ID" value="KAG2628720.1"/>
    <property type="molecule type" value="Genomic_DNA"/>
</dbReference>
<dbReference type="AlphaFoldDB" id="A0A8T0V0T3"/>
<feature type="region of interest" description="Disordered" evidence="1">
    <location>
        <begin position="1"/>
        <end position="32"/>
    </location>
</feature>
<comment type="caution">
    <text evidence="2">The sequence shown here is derived from an EMBL/GenBank/DDBJ whole genome shotgun (WGS) entry which is preliminary data.</text>
</comment>